<dbReference type="EMBL" id="CP045892">
    <property type="protein sequence ID" value="QQP52285.1"/>
    <property type="molecule type" value="Genomic_DNA"/>
</dbReference>
<feature type="compositionally biased region" description="Acidic residues" evidence="1">
    <location>
        <begin position="40"/>
        <end position="57"/>
    </location>
</feature>
<organism evidence="2 3">
    <name type="scientific">Caligus rogercresseyi</name>
    <name type="common">Sea louse</name>
    <dbReference type="NCBI Taxonomy" id="217165"/>
    <lineage>
        <taxon>Eukaryota</taxon>
        <taxon>Metazoa</taxon>
        <taxon>Ecdysozoa</taxon>
        <taxon>Arthropoda</taxon>
        <taxon>Crustacea</taxon>
        <taxon>Multicrustacea</taxon>
        <taxon>Hexanauplia</taxon>
        <taxon>Copepoda</taxon>
        <taxon>Siphonostomatoida</taxon>
        <taxon>Caligidae</taxon>
        <taxon>Caligus</taxon>
    </lineage>
</organism>
<evidence type="ECO:0000313" key="2">
    <source>
        <dbReference type="EMBL" id="QQP52285.1"/>
    </source>
</evidence>
<evidence type="ECO:0000313" key="3">
    <source>
        <dbReference type="Proteomes" id="UP000595437"/>
    </source>
</evidence>
<accession>A0A7T8KBA9</accession>
<feature type="compositionally biased region" description="Low complexity" evidence="1">
    <location>
        <begin position="25"/>
        <end position="39"/>
    </location>
</feature>
<gene>
    <name evidence="2" type="ORF">FKW44_004395</name>
</gene>
<evidence type="ECO:0000256" key="1">
    <source>
        <dbReference type="SAM" id="MobiDB-lite"/>
    </source>
</evidence>
<protein>
    <submittedName>
        <fullName evidence="2">Uncharacterized protein</fullName>
    </submittedName>
</protein>
<keyword evidence="3" id="KW-1185">Reference proteome</keyword>
<dbReference type="AlphaFoldDB" id="A0A7T8KBA9"/>
<sequence>MSWEGKSENYAAEWPGTVPARRIASSGSLGGRRLSGPIIIEEEEEEDEEEEGGSCEGSLELEEAEVVFSEDVPIKSSLKRPKLDSVGGLEFNFE</sequence>
<feature type="region of interest" description="Disordered" evidence="1">
    <location>
        <begin position="25"/>
        <end position="57"/>
    </location>
</feature>
<name>A0A7T8KBA9_CALRO</name>
<reference evidence="3" key="1">
    <citation type="submission" date="2021-01" db="EMBL/GenBank/DDBJ databases">
        <title>Caligus Genome Assembly.</title>
        <authorList>
            <person name="Gallardo-Escarate C."/>
        </authorList>
    </citation>
    <scope>NUCLEOTIDE SEQUENCE [LARGE SCALE GENOMIC DNA]</scope>
</reference>
<dbReference type="Proteomes" id="UP000595437">
    <property type="component" value="Chromosome 3"/>
</dbReference>
<proteinExistence type="predicted"/>